<dbReference type="EMBL" id="MF431616">
    <property type="protein sequence ID" value="AYP28085.1"/>
    <property type="molecule type" value="Genomic_DNA"/>
</dbReference>
<proteinExistence type="predicted"/>
<accession>A0A3G2YRA6</accession>
<organism evidence="2 3">
    <name type="scientific">Lentibacter phage vB_LenP_ICBM2</name>
    <dbReference type="NCBI Taxonomy" id="2847823"/>
    <lineage>
        <taxon>Viruses</taxon>
        <taxon>Duplodnaviria</taxon>
        <taxon>Heunggongvirae</taxon>
        <taxon>Uroviricota</taxon>
        <taxon>Caudoviricetes</taxon>
        <taxon>Zobellviridae</taxon>
        <taxon>Cobavirinae</taxon>
        <taxon>Veravirus</taxon>
        <taxon>Veravirus septentrionalis</taxon>
    </lineage>
</organism>
<evidence type="ECO:0000313" key="2">
    <source>
        <dbReference type="EMBL" id="AYP28085.1"/>
    </source>
</evidence>
<protein>
    <submittedName>
        <fullName evidence="2">MazG-related NTP pyrophosphohydrolase</fullName>
    </submittedName>
</protein>
<feature type="domain" description="NTP pyrophosphohydrolase MazG-like" evidence="1">
    <location>
        <begin position="50"/>
        <end position="116"/>
    </location>
</feature>
<gene>
    <name evidence="2" type="ORF">vBLenPICBM2__24</name>
</gene>
<dbReference type="InterPro" id="IPR011379">
    <property type="entry name" value="MazG-related_GP37"/>
</dbReference>
<dbReference type="InterPro" id="IPR004518">
    <property type="entry name" value="MazG-like_dom"/>
</dbReference>
<evidence type="ECO:0000259" key="1">
    <source>
        <dbReference type="Pfam" id="PF03819"/>
    </source>
</evidence>
<evidence type="ECO:0000313" key="3">
    <source>
        <dbReference type="Proteomes" id="UP000273515"/>
    </source>
</evidence>
<dbReference type="SUPFAM" id="SSF101386">
    <property type="entry name" value="all-alpha NTP pyrophosphatases"/>
    <property type="match status" value="1"/>
</dbReference>
<sequence length="128" mass="14453">MITGGTLDEMGYYDASYELEQRNFDPYTTYSSWVEGKIMTEGGDRVFENTLGLVGEAGEVAEKIKKLIRDDTRFNDKDILQELGDVLFYTVALANYYNGNLKMLINMNVEKLDGRQARGTLKGSGDDR</sequence>
<dbReference type="Proteomes" id="UP000273515">
    <property type="component" value="Segment"/>
</dbReference>
<dbReference type="Gene3D" id="1.10.287.1080">
    <property type="entry name" value="MazG-like"/>
    <property type="match status" value="1"/>
</dbReference>
<reference evidence="3" key="1">
    <citation type="submission" date="2017-07" db="EMBL/GenBank/DDBJ databases">
        <title>Cobaviruses - a newly discovered phage group infecting protist-associated Rhodobacteraceae is ubiquitous in highly productive marine areas.</title>
        <authorList>
            <person name="Bischoff V."/>
            <person name="Bunk B."/>
            <person name="Meier-Kolthoff J."/>
            <person name="Sproer C."/>
            <person name="Poehlein A."/>
            <person name="Dogs M."/>
            <person name="Daniel R."/>
            <person name="Overmann J."/>
            <person name="Goker M."/>
            <person name="Simon M."/>
            <person name="Brinkhoff T."/>
            <person name="Moraru C."/>
        </authorList>
    </citation>
    <scope>NUCLEOTIDE SEQUENCE [LARGE SCALE GENOMIC DNA]</scope>
</reference>
<dbReference type="Pfam" id="PF03819">
    <property type="entry name" value="MazG"/>
    <property type="match status" value="1"/>
</dbReference>
<name>A0A3G2YRA6_9CAUD</name>
<dbReference type="PIRSF" id="PIRSF006639">
    <property type="entry name" value="UCP006639_pph"/>
    <property type="match status" value="1"/>
</dbReference>
<keyword evidence="3" id="KW-1185">Reference proteome</keyword>
<reference evidence="2 3" key="2">
    <citation type="journal article" date="2019" name="ISME J.">
        <title>Cobaviruses - a new globally distributed phage group infecting Rhodobacteraceae in marine ecosystems.</title>
        <authorList>
            <person name="Bischoff V."/>
            <person name="Bunk B."/>
            <person name="Meier-Kolthoff J.P."/>
            <person name="Sproer C."/>
            <person name="Poehlein A."/>
            <person name="Dogs M."/>
            <person name="Nguyen M."/>
            <person name="Petersen J."/>
            <person name="Daniel R."/>
            <person name="Overmann J."/>
            <person name="Goker M."/>
            <person name="Simon M."/>
            <person name="Brinkhoff T."/>
            <person name="Moraru C."/>
        </authorList>
    </citation>
    <scope>NUCLEOTIDE SEQUENCE [LARGE SCALE GENOMIC DNA]</scope>
</reference>